<keyword evidence="3" id="KW-1185">Reference proteome</keyword>
<dbReference type="GO" id="GO:0005524">
    <property type="term" value="F:ATP binding"/>
    <property type="evidence" value="ECO:0007669"/>
    <property type="project" value="InterPro"/>
</dbReference>
<evidence type="ECO:0000313" key="3">
    <source>
        <dbReference type="Proteomes" id="UP000279909"/>
    </source>
</evidence>
<dbReference type="Pfam" id="PF21360">
    <property type="entry name" value="PylC-like_N"/>
    <property type="match status" value="1"/>
</dbReference>
<reference evidence="2 3" key="1">
    <citation type="journal article" date="2014" name="Int. J. Syst. Evol. Microbiol.">
        <title>Lysinibacillus halotolerans sp. nov., isolated from saline-alkaline soil.</title>
        <authorList>
            <person name="Kong D."/>
            <person name="Wang Y."/>
            <person name="Zhao B."/>
            <person name="Li Y."/>
            <person name="Song J."/>
            <person name="Zhai Y."/>
            <person name="Zhang C."/>
            <person name="Wang H."/>
            <person name="Chen X."/>
            <person name="Zhao B."/>
            <person name="Ruan Z."/>
        </authorList>
    </citation>
    <scope>NUCLEOTIDE SEQUENCE [LARGE SCALE GENOMIC DNA]</scope>
    <source>
        <strain evidence="2 3">MCCC 1A12703</strain>
    </source>
</reference>
<dbReference type="Gene3D" id="3.30.470.20">
    <property type="entry name" value="ATP-grasp fold, B domain"/>
    <property type="match status" value="1"/>
</dbReference>
<gene>
    <name evidence="2" type="ORF">EC501_04265</name>
</gene>
<dbReference type="AlphaFoldDB" id="A0A3M8HE73"/>
<organism evidence="2 3">
    <name type="scientific">Lysinibacillus halotolerans</name>
    <dbReference type="NCBI Taxonomy" id="1368476"/>
    <lineage>
        <taxon>Bacteria</taxon>
        <taxon>Bacillati</taxon>
        <taxon>Bacillota</taxon>
        <taxon>Bacilli</taxon>
        <taxon>Bacillales</taxon>
        <taxon>Bacillaceae</taxon>
        <taxon>Lysinibacillus</taxon>
    </lineage>
</organism>
<protein>
    <submittedName>
        <fullName evidence="2">ATP-grasp domain-containing protein</fullName>
    </submittedName>
</protein>
<evidence type="ECO:0000313" key="2">
    <source>
        <dbReference type="EMBL" id="RND00663.1"/>
    </source>
</evidence>
<evidence type="ECO:0000259" key="1">
    <source>
        <dbReference type="Pfam" id="PF21360"/>
    </source>
</evidence>
<dbReference type="Proteomes" id="UP000279909">
    <property type="component" value="Unassembled WGS sequence"/>
</dbReference>
<dbReference type="OrthoDB" id="9803907at2"/>
<name>A0A3M8HE73_9BACI</name>
<sequence length="307" mass="35188">MKILVTSIGNKIPLIECIKKTSGLFVIGADINANVMSKYFVDEFWQMPRLNELHISDFIKKMQQIECFYVLPTREEDLKYFSKYQEELKNVGINVLVSSLDAINIVTDKYLFSTYLNKLQLNAIPTTLCLKDINSNDLYVIKERYGAGSKNLYLNLTKDELQSVLPNLYSPIIQPMIDGTEYSIDLYITKTKKVKAVIVRKRTLVIDGESQITEIIDHPKLEKLICRAAIALNLEGHVMFQAIEDKNGELWIIECNARIGGASTLSIYAGLDTFNWWIAECNGETIDDWSVQLKKLKQIRYKKDLII</sequence>
<dbReference type="Gene3D" id="3.40.50.20">
    <property type="match status" value="1"/>
</dbReference>
<comment type="caution">
    <text evidence="2">The sequence shown here is derived from an EMBL/GenBank/DDBJ whole genome shotgun (WGS) entry which is preliminary data.</text>
</comment>
<dbReference type="RefSeq" id="WP_122971056.1">
    <property type="nucleotide sequence ID" value="NZ_RHLQ01000006.1"/>
</dbReference>
<dbReference type="SUPFAM" id="SSF56059">
    <property type="entry name" value="Glutathione synthetase ATP-binding domain-like"/>
    <property type="match status" value="1"/>
</dbReference>
<accession>A0A3M8HE73</accession>
<dbReference type="EMBL" id="RHLQ01000006">
    <property type="protein sequence ID" value="RND00663.1"/>
    <property type="molecule type" value="Genomic_DNA"/>
</dbReference>
<proteinExistence type="predicted"/>
<dbReference type="InterPro" id="IPR013815">
    <property type="entry name" value="ATP_grasp_subdomain_1"/>
</dbReference>
<dbReference type="InterPro" id="IPR048764">
    <property type="entry name" value="PylC_N"/>
</dbReference>
<feature type="domain" description="PylC N-terminal" evidence="1">
    <location>
        <begin position="3"/>
        <end position="96"/>
    </location>
</feature>
<dbReference type="Pfam" id="PF15632">
    <property type="entry name" value="ATPgrasp_Ter"/>
    <property type="match status" value="1"/>
</dbReference>
<dbReference type="Gene3D" id="3.30.1490.20">
    <property type="entry name" value="ATP-grasp fold, A domain"/>
    <property type="match status" value="1"/>
</dbReference>